<gene>
    <name evidence="2" type="ORF">M6B38_126060</name>
</gene>
<comment type="caution">
    <text evidence="2">The sequence shown here is derived from an EMBL/GenBank/DDBJ whole genome shotgun (WGS) entry which is preliminary data.</text>
</comment>
<organism evidence="2 3">
    <name type="scientific">Iris pallida</name>
    <name type="common">Sweet iris</name>
    <dbReference type="NCBI Taxonomy" id="29817"/>
    <lineage>
        <taxon>Eukaryota</taxon>
        <taxon>Viridiplantae</taxon>
        <taxon>Streptophyta</taxon>
        <taxon>Embryophyta</taxon>
        <taxon>Tracheophyta</taxon>
        <taxon>Spermatophyta</taxon>
        <taxon>Magnoliopsida</taxon>
        <taxon>Liliopsida</taxon>
        <taxon>Asparagales</taxon>
        <taxon>Iridaceae</taxon>
        <taxon>Iridoideae</taxon>
        <taxon>Irideae</taxon>
        <taxon>Iris</taxon>
    </lineage>
</organism>
<reference evidence="2" key="2">
    <citation type="submission" date="2023-04" db="EMBL/GenBank/DDBJ databases">
        <authorList>
            <person name="Bruccoleri R.E."/>
            <person name="Oakeley E.J."/>
            <person name="Faust A.-M."/>
            <person name="Dessus-Babus S."/>
            <person name="Altorfer M."/>
            <person name="Burckhardt D."/>
            <person name="Oertli M."/>
            <person name="Naumann U."/>
            <person name="Petersen F."/>
            <person name="Wong J."/>
        </authorList>
    </citation>
    <scope>NUCLEOTIDE SEQUENCE</scope>
    <source>
        <strain evidence="2">GSM-AAB239-AS_SAM_17_03QT</strain>
        <tissue evidence="2">Leaf</tissue>
    </source>
</reference>
<name>A0AAX6GP48_IRIPA</name>
<keyword evidence="3" id="KW-1185">Reference proteome</keyword>
<reference evidence="2" key="1">
    <citation type="journal article" date="2023" name="GigaByte">
        <title>Genome assembly of the bearded iris, Iris pallida Lam.</title>
        <authorList>
            <person name="Bruccoleri R.E."/>
            <person name="Oakeley E.J."/>
            <person name="Faust A.M.E."/>
            <person name="Altorfer M."/>
            <person name="Dessus-Babus S."/>
            <person name="Burckhardt D."/>
            <person name="Oertli M."/>
            <person name="Naumann U."/>
            <person name="Petersen F."/>
            <person name="Wong J."/>
        </authorList>
    </citation>
    <scope>NUCLEOTIDE SEQUENCE</scope>
    <source>
        <strain evidence="2">GSM-AAB239-AS_SAM_17_03QT</strain>
    </source>
</reference>
<feature type="region of interest" description="Disordered" evidence="1">
    <location>
        <begin position="93"/>
        <end position="128"/>
    </location>
</feature>
<feature type="region of interest" description="Disordered" evidence="1">
    <location>
        <begin position="7"/>
        <end position="53"/>
    </location>
</feature>
<accession>A0AAX6GP48</accession>
<protein>
    <submittedName>
        <fullName evidence="2">Uncharacterized protein</fullName>
    </submittedName>
</protein>
<dbReference type="AlphaFoldDB" id="A0AAX6GP48"/>
<dbReference type="EMBL" id="JANAVB010017998">
    <property type="protein sequence ID" value="KAJ6830087.1"/>
    <property type="molecule type" value="Genomic_DNA"/>
</dbReference>
<feature type="compositionally biased region" description="Low complexity" evidence="1">
    <location>
        <begin position="19"/>
        <end position="46"/>
    </location>
</feature>
<dbReference type="Proteomes" id="UP001140949">
    <property type="component" value="Unassembled WGS sequence"/>
</dbReference>
<proteinExistence type="predicted"/>
<sequence>MIIDDFTNFGHHSKHHHPSSIPTNQSPSPATSTTTTTTNHQQPSQHRILNHSPDTSPSHLLLLGWIWSGRSTTATVWTSSYTLTFDPARLRPCQASSSAEPGGVPVRSDQIRLGEPPPPRSVPMPLPPIPLDLSLATVTVVERRPSSSK</sequence>
<evidence type="ECO:0000256" key="1">
    <source>
        <dbReference type="SAM" id="MobiDB-lite"/>
    </source>
</evidence>
<feature type="compositionally biased region" description="Pro residues" evidence="1">
    <location>
        <begin position="115"/>
        <end position="128"/>
    </location>
</feature>
<evidence type="ECO:0000313" key="2">
    <source>
        <dbReference type="EMBL" id="KAJ6830087.1"/>
    </source>
</evidence>
<evidence type="ECO:0000313" key="3">
    <source>
        <dbReference type="Proteomes" id="UP001140949"/>
    </source>
</evidence>